<keyword evidence="6 12" id="KW-1133">Transmembrane helix</keyword>
<dbReference type="EnsemblMetazoa" id="CLYHEMT014746.1">
    <property type="protein sequence ID" value="CLYHEMP014746.1"/>
    <property type="gene ID" value="CLYHEMG014746"/>
</dbReference>
<evidence type="ECO:0000313" key="13">
    <source>
        <dbReference type="EnsemblMetazoa" id="CLYHEMP014746.1"/>
    </source>
</evidence>
<dbReference type="InterPro" id="IPR051163">
    <property type="entry name" value="Sodium:Solute_Symporter_SSF"/>
</dbReference>
<keyword evidence="8" id="KW-0406">Ion transport</keyword>
<reference evidence="13" key="1">
    <citation type="submission" date="2021-01" db="UniProtKB">
        <authorList>
            <consortium name="EnsemblMetazoa"/>
        </authorList>
    </citation>
    <scope>IDENTIFICATION</scope>
</reference>
<dbReference type="RefSeq" id="XP_066910778.1">
    <property type="nucleotide sequence ID" value="XM_067054677.1"/>
</dbReference>
<keyword evidence="10" id="KW-0739">Sodium transport</keyword>
<feature type="transmembrane region" description="Helical" evidence="12">
    <location>
        <begin position="12"/>
        <end position="30"/>
    </location>
</feature>
<evidence type="ECO:0000256" key="4">
    <source>
        <dbReference type="ARBA" id="ARBA00022475"/>
    </source>
</evidence>
<dbReference type="CDD" id="cd11492">
    <property type="entry name" value="SLC5sbd_NIS-SMVT"/>
    <property type="match status" value="1"/>
</dbReference>
<feature type="transmembrane region" description="Helical" evidence="12">
    <location>
        <begin position="82"/>
        <end position="104"/>
    </location>
</feature>
<dbReference type="PANTHER" id="PTHR42985:SF40">
    <property type="entry name" value="LD47995P-RELATED"/>
    <property type="match status" value="1"/>
</dbReference>
<feature type="transmembrane region" description="Helical" evidence="12">
    <location>
        <begin position="240"/>
        <end position="258"/>
    </location>
</feature>
<accession>A0A7M6DL90</accession>
<evidence type="ECO:0000256" key="3">
    <source>
        <dbReference type="ARBA" id="ARBA00022448"/>
    </source>
</evidence>
<evidence type="ECO:0000256" key="1">
    <source>
        <dbReference type="ARBA" id="ARBA00004651"/>
    </source>
</evidence>
<comment type="subcellular location">
    <subcellularLocation>
        <location evidence="1">Cell membrane</location>
        <topology evidence="1">Multi-pass membrane protein</topology>
    </subcellularLocation>
</comment>
<keyword evidence="7" id="KW-0915">Sodium</keyword>
<dbReference type="InterPro" id="IPR038377">
    <property type="entry name" value="Na/Glc_symporter_sf"/>
</dbReference>
<proteinExistence type="inferred from homology"/>
<dbReference type="GeneID" id="136798090"/>
<dbReference type="Gene3D" id="1.20.1730.10">
    <property type="entry name" value="Sodium/glucose cotransporter"/>
    <property type="match status" value="1"/>
</dbReference>
<dbReference type="AlphaFoldDB" id="A0A7M6DL90"/>
<feature type="transmembrane region" description="Helical" evidence="12">
    <location>
        <begin position="382"/>
        <end position="401"/>
    </location>
</feature>
<evidence type="ECO:0000256" key="9">
    <source>
        <dbReference type="ARBA" id="ARBA00023136"/>
    </source>
</evidence>
<evidence type="ECO:0000313" key="14">
    <source>
        <dbReference type="Proteomes" id="UP000594262"/>
    </source>
</evidence>
<dbReference type="GO" id="GO:0006814">
    <property type="term" value="P:sodium ion transport"/>
    <property type="evidence" value="ECO:0007669"/>
    <property type="project" value="UniProtKB-KW"/>
</dbReference>
<dbReference type="NCBIfam" id="TIGR00813">
    <property type="entry name" value="sss"/>
    <property type="match status" value="1"/>
</dbReference>
<feature type="transmembrane region" description="Helical" evidence="12">
    <location>
        <begin position="440"/>
        <end position="462"/>
    </location>
</feature>
<keyword evidence="9 12" id="KW-0472">Membrane</keyword>
<keyword evidence="5 12" id="KW-0812">Transmembrane</keyword>
<dbReference type="OrthoDB" id="6132759at2759"/>
<comment type="similarity">
    <text evidence="2 11">Belongs to the sodium:solute symporter (SSF) (TC 2.A.21) family.</text>
</comment>
<evidence type="ECO:0000256" key="7">
    <source>
        <dbReference type="ARBA" id="ARBA00023053"/>
    </source>
</evidence>
<protein>
    <submittedName>
        <fullName evidence="13">Uncharacterized protein</fullName>
    </submittedName>
</protein>
<keyword evidence="4" id="KW-1003">Cell membrane</keyword>
<dbReference type="GO" id="GO:0015293">
    <property type="term" value="F:symporter activity"/>
    <property type="evidence" value="ECO:0007669"/>
    <property type="project" value="TreeGrafter"/>
</dbReference>
<dbReference type="Proteomes" id="UP000594262">
    <property type="component" value="Unplaced"/>
</dbReference>
<feature type="transmembrane region" description="Helical" evidence="12">
    <location>
        <begin position="507"/>
        <end position="529"/>
    </location>
</feature>
<sequence length="587" mass="65287">MSAIQLEVWDYIIFGLMLLLSSVIGLYHGYQSNKNKRDSKDDYLLAGQSISWFPLFISLVASYLSAIALLGIPSEIYTYGGMYIVIMMSYPLFIFQCLVIYAPIFRRSKVTSANEYLEKRFHPAVRVFAAILFIKEYVLYLAVVLYAPSLALQAVAGVQMEISLVTIAVVCTIYTTIGGMKGVIWTDVFQTFIICVGLVVVVIIGSSEVGGIQNVFEIAERGGRMNILDFNPDPRVRNTFWSFVFGGMFSAMPVYCVGQMMVQRIMSAKSEKTVRIALLLQIPGLMVIVGLCTLAGWVIYANYEKCDLKSSGQVQSNDQILAYFLVNKLHHLKGVPGIFMASLFSGALSTASSGFNSLAAITYEDIFKKIHGELSPQQAAKVSKIIAFIYGFVVLGVAFLVNKMGTMVLQLAYAIHGVIGGPSMGMFALGMLVPWSNTVGAFLGCVCGILITTWLAVGAFIFPPDKNILPVSIEQCSIFNSTTMNATIYHQFQPHNDPLTSYYSVSYLWWGGVGIISSFVFGMIFSAIYRCCVSEEELEETRPSKELLFDYGYMWRCLTCRCSDSEEFKLQHVDKEEFILNTYHTNE</sequence>
<feature type="transmembrane region" description="Helical" evidence="12">
    <location>
        <begin position="338"/>
        <end position="361"/>
    </location>
</feature>
<feature type="transmembrane region" description="Helical" evidence="12">
    <location>
        <begin position="125"/>
        <end position="148"/>
    </location>
</feature>
<feature type="transmembrane region" description="Helical" evidence="12">
    <location>
        <begin position="278"/>
        <end position="300"/>
    </location>
</feature>
<evidence type="ECO:0000256" key="2">
    <source>
        <dbReference type="ARBA" id="ARBA00006434"/>
    </source>
</evidence>
<dbReference type="PROSITE" id="PS50283">
    <property type="entry name" value="NA_SOLUT_SYMP_3"/>
    <property type="match status" value="1"/>
</dbReference>
<feature type="transmembrane region" description="Helical" evidence="12">
    <location>
        <begin position="154"/>
        <end position="177"/>
    </location>
</feature>
<evidence type="ECO:0000256" key="5">
    <source>
        <dbReference type="ARBA" id="ARBA00022692"/>
    </source>
</evidence>
<evidence type="ECO:0000256" key="10">
    <source>
        <dbReference type="ARBA" id="ARBA00023201"/>
    </source>
</evidence>
<keyword evidence="14" id="KW-1185">Reference proteome</keyword>
<dbReference type="GO" id="GO:0005886">
    <property type="term" value="C:plasma membrane"/>
    <property type="evidence" value="ECO:0007669"/>
    <property type="project" value="UniProtKB-SubCell"/>
</dbReference>
<dbReference type="Pfam" id="PF00474">
    <property type="entry name" value="SSF"/>
    <property type="match status" value="1"/>
</dbReference>
<evidence type="ECO:0000256" key="6">
    <source>
        <dbReference type="ARBA" id="ARBA00022989"/>
    </source>
</evidence>
<feature type="transmembrane region" description="Helical" evidence="12">
    <location>
        <begin position="413"/>
        <end position="433"/>
    </location>
</feature>
<dbReference type="PANTHER" id="PTHR42985">
    <property type="entry name" value="SODIUM-COUPLED MONOCARBOXYLATE TRANSPORTER"/>
    <property type="match status" value="1"/>
</dbReference>
<name>A0A7M6DL90_9CNID</name>
<evidence type="ECO:0000256" key="8">
    <source>
        <dbReference type="ARBA" id="ARBA00023065"/>
    </source>
</evidence>
<dbReference type="InterPro" id="IPR001734">
    <property type="entry name" value="Na/solute_symporter"/>
</dbReference>
<keyword evidence="3" id="KW-0813">Transport</keyword>
<feature type="transmembrane region" description="Helical" evidence="12">
    <location>
        <begin position="184"/>
        <end position="204"/>
    </location>
</feature>
<organism evidence="13 14">
    <name type="scientific">Clytia hemisphaerica</name>
    <dbReference type="NCBI Taxonomy" id="252671"/>
    <lineage>
        <taxon>Eukaryota</taxon>
        <taxon>Metazoa</taxon>
        <taxon>Cnidaria</taxon>
        <taxon>Hydrozoa</taxon>
        <taxon>Hydroidolina</taxon>
        <taxon>Leptothecata</taxon>
        <taxon>Obeliida</taxon>
        <taxon>Clytiidae</taxon>
        <taxon>Clytia</taxon>
    </lineage>
</organism>
<feature type="transmembrane region" description="Helical" evidence="12">
    <location>
        <begin position="50"/>
        <end position="70"/>
    </location>
</feature>
<evidence type="ECO:0000256" key="12">
    <source>
        <dbReference type="SAM" id="Phobius"/>
    </source>
</evidence>
<evidence type="ECO:0000256" key="11">
    <source>
        <dbReference type="RuleBase" id="RU362091"/>
    </source>
</evidence>